<dbReference type="Pfam" id="PF00226">
    <property type="entry name" value="DnaJ"/>
    <property type="match status" value="1"/>
</dbReference>
<keyword evidence="2" id="KW-0802">TPR repeat</keyword>
<dbReference type="PRINTS" id="PR00625">
    <property type="entry name" value="JDOMAIN"/>
</dbReference>
<dbReference type="InterPro" id="IPR036869">
    <property type="entry name" value="J_dom_sf"/>
</dbReference>
<evidence type="ECO:0000313" key="4">
    <source>
        <dbReference type="EMBL" id="MBC5717075.1"/>
    </source>
</evidence>
<dbReference type="SMART" id="SM00271">
    <property type="entry name" value="DnaJ"/>
    <property type="match status" value="1"/>
</dbReference>
<comment type="caution">
    <text evidence="4">The sequence shown here is derived from an EMBL/GenBank/DDBJ whole genome shotgun (WGS) entry which is preliminary data.</text>
</comment>
<proteinExistence type="predicted"/>
<dbReference type="PANTHER" id="PTHR24074">
    <property type="entry name" value="CO-CHAPERONE PROTEIN DJLA"/>
    <property type="match status" value="1"/>
</dbReference>
<dbReference type="PROSITE" id="PS50005">
    <property type="entry name" value="TPR"/>
    <property type="match status" value="1"/>
</dbReference>
<dbReference type="Proteomes" id="UP000602260">
    <property type="component" value="Unassembled WGS sequence"/>
</dbReference>
<evidence type="ECO:0000259" key="3">
    <source>
        <dbReference type="PROSITE" id="PS50076"/>
    </source>
</evidence>
<dbReference type="InterPro" id="IPR050817">
    <property type="entry name" value="DjlA_DnaK_co-chaperone"/>
</dbReference>
<name>A0A8J6MAH7_9FIRM</name>
<dbReference type="PROSITE" id="PS50076">
    <property type="entry name" value="DNAJ_2"/>
    <property type="match status" value="1"/>
</dbReference>
<dbReference type="SUPFAM" id="SSF48452">
    <property type="entry name" value="TPR-like"/>
    <property type="match status" value="1"/>
</dbReference>
<dbReference type="EMBL" id="JACOPN010000004">
    <property type="protein sequence ID" value="MBC5717075.1"/>
    <property type="molecule type" value="Genomic_DNA"/>
</dbReference>
<dbReference type="InterPro" id="IPR019734">
    <property type="entry name" value="TPR_rpt"/>
</dbReference>
<keyword evidence="5" id="KW-1185">Reference proteome</keyword>
<feature type="domain" description="J" evidence="3">
    <location>
        <begin position="3"/>
        <end position="78"/>
    </location>
</feature>
<sequence>MKDPYSVLGVSQSASDDEIKKAYRELARKYHPDNYQNNPLADLAEEKMKEINEAYDAITKQRAGGGGYQQQPAGGSYGGAYQTGYSAGGAGSNPTYARVRNLINAGDLSGAERLLYEVPQKSGEWYFLSGSIAYRKGWLDEAAQNFTLAVQMEPGNMEYRQALAMLQQRSGGYRPYGTGTTVDGLDCCTTMLCLNCLCGGGSC</sequence>
<protein>
    <submittedName>
        <fullName evidence="4">J domain-containing protein</fullName>
    </submittedName>
</protein>
<evidence type="ECO:0000313" key="5">
    <source>
        <dbReference type="Proteomes" id="UP000602260"/>
    </source>
</evidence>
<reference evidence="4" key="1">
    <citation type="submission" date="2020-08" db="EMBL/GenBank/DDBJ databases">
        <title>Genome public.</title>
        <authorList>
            <person name="Liu C."/>
            <person name="Sun Q."/>
        </authorList>
    </citation>
    <scope>NUCLEOTIDE SEQUENCE</scope>
    <source>
        <strain evidence="4">BX5</strain>
    </source>
</reference>
<evidence type="ECO:0000256" key="1">
    <source>
        <dbReference type="ARBA" id="ARBA00022705"/>
    </source>
</evidence>
<dbReference type="AlphaFoldDB" id="A0A8J6MAH7"/>
<dbReference type="Gene3D" id="1.10.287.110">
    <property type="entry name" value="DnaJ domain"/>
    <property type="match status" value="1"/>
</dbReference>
<dbReference type="SUPFAM" id="SSF46565">
    <property type="entry name" value="Chaperone J-domain"/>
    <property type="match status" value="1"/>
</dbReference>
<keyword evidence="1" id="KW-0235">DNA replication</keyword>
<dbReference type="RefSeq" id="WP_186878383.1">
    <property type="nucleotide sequence ID" value="NZ_JACOPN010000004.1"/>
</dbReference>
<organism evidence="4 5">
    <name type="scientific">Flintibacter faecis</name>
    <dbReference type="NCBI Taxonomy" id="2763047"/>
    <lineage>
        <taxon>Bacteria</taxon>
        <taxon>Bacillati</taxon>
        <taxon>Bacillota</taxon>
        <taxon>Clostridia</taxon>
        <taxon>Eubacteriales</taxon>
        <taxon>Flintibacter</taxon>
    </lineage>
</organism>
<dbReference type="InterPro" id="IPR011990">
    <property type="entry name" value="TPR-like_helical_dom_sf"/>
</dbReference>
<accession>A0A8J6MAH7</accession>
<evidence type="ECO:0000256" key="2">
    <source>
        <dbReference type="PROSITE-ProRule" id="PRU00339"/>
    </source>
</evidence>
<dbReference type="GO" id="GO:0006260">
    <property type="term" value="P:DNA replication"/>
    <property type="evidence" value="ECO:0007669"/>
    <property type="project" value="UniProtKB-KW"/>
</dbReference>
<dbReference type="CDD" id="cd06257">
    <property type="entry name" value="DnaJ"/>
    <property type="match status" value="1"/>
</dbReference>
<feature type="repeat" description="TPR" evidence="2">
    <location>
        <begin position="123"/>
        <end position="156"/>
    </location>
</feature>
<gene>
    <name evidence="4" type="ORF">H8S55_07060</name>
</gene>
<dbReference type="InterPro" id="IPR001623">
    <property type="entry name" value="DnaJ_domain"/>
</dbReference>